<proteinExistence type="predicted"/>
<dbReference type="SUPFAM" id="SSF48452">
    <property type="entry name" value="TPR-like"/>
    <property type="match status" value="2"/>
</dbReference>
<evidence type="ECO:0000313" key="7">
    <source>
        <dbReference type="EMBL" id="MBS2099692.1"/>
    </source>
</evidence>
<keyword evidence="2" id="KW-0238">DNA-binding</keyword>
<reference evidence="7 8" key="1">
    <citation type="journal article" date="2015" name="Int. J. Syst. Evol. Microbiol.">
        <title>Carboxylicivirga linearis sp. nov., isolated from a sea cucumber culture pond.</title>
        <authorList>
            <person name="Wang F.Q."/>
            <person name="Zhou Y.X."/>
            <person name="Lin X.Z."/>
            <person name="Chen G.J."/>
            <person name="Du Z.J."/>
        </authorList>
    </citation>
    <scope>NUCLEOTIDE SEQUENCE [LARGE SCALE GENOMIC DNA]</scope>
    <source>
        <strain evidence="7 8">FB218</strain>
    </source>
</reference>
<protein>
    <submittedName>
        <fullName evidence="7">Helix-turn-helix transcriptional regulator</fullName>
    </submittedName>
</protein>
<keyword evidence="5" id="KW-0732">Signal</keyword>
<feature type="chain" id="PRO_5045875511" evidence="5">
    <location>
        <begin position="20"/>
        <end position="538"/>
    </location>
</feature>
<dbReference type="SMART" id="SM00342">
    <property type="entry name" value="HTH_ARAC"/>
    <property type="match status" value="1"/>
</dbReference>
<dbReference type="Gene3D" id="1.25.40.10">
    <property type="entry name" value="Tetratricopeptide repeat domain"/>
    <property type="match status" value="2"/>
</dbReference>
<evidence type="ECO:0000256" key="1">
    <source>
        <dbReference type="ARBA" id="ARBA00023015"/>
    </source>
</evidence>
<evidence type="ECO:0000259" key="6">
    <source>
        <dbReference type="PROSITE" id="PS01124"/>
    </source>
</evidence>
<evidence type="ECO:0000256" key="2">
    <source>
        <dbReference type="ARBA" id="ARBA00023125"/>
    </source>
</evidence>
<dbReference type="InterPro" id="IPR009057">
    <property type="entry name" value="Homeodomain-like_sf"/>
</dbReference>
<sequence>MRQLVLFSLLLLGTLISKAQPDSSNEHSIKQKLINKADSALNVSDTALAKASYSSVLNSYKNGLTIDEGNLCGYAALKLSKIYFGEGNYNLSLDASIKGIKIIESTDYNADLLSNLYLNAGNIYSVFEDHEKGFIYYNEGLEYVRQTKNVELESFFLNNLTAMCCYTKDIPQAKVYNNMAKELPLKDTIKQLYYYSLNNGFITLAEDKLQQAILHYKTSIEYALKPGMSPKFLAASYSEIYKIYEETNELDSAIYYLEKYRVLSEKEQYTYMQVDSYKTLSRLYNKTNQRDKALSYQEKYVLLADSMMNNREFNRIRSKQSAYEKDKSNSYINELTTTISEQKLILTIIISFLIILITLSVLLLIQKRKLQGAYHDIFERNKELINIEEKYLKANKIILGLKEHGRDIEDQNKTTGLKEEQRNALLHKINHIMETSSYYCNPDFSLAELANLVQSNTKYVSQIINETYNVNFRTFINEYRIKLSRKRLIDTQNYGNYTIKAIAESVGFKSQSNFILSFKKTTGITPSLYQNMAQKEKK</sequence>
<organism evidence="7 8">
    <name type="scientific">Carboxylicivirga linearis</name>
    <dbReference type="NCBI Taxonomy" id="1628157"/>
    <lineage>
        <taxon>Bacteria</taxon>
        <taxon>Pseudomonadati</taxon>
        <taxon>Bacteroidota</taxon>
        <taxon>Bacteroidia</taxon>
        <taxon>Marinilabiliales</taxon>
        <taxon>Marinilabiliaceae</taxon>
        <taxon>Carboxylicivirga</taxon>
    </lineage>
</organism>
<dbReference type="PANTHER" id="PTHR43280:SF29">
    <property type="entry name" value="ARAC-FAMILY TRANSCRIPTIONAL REGULATOR"/>
    <property type="match status" value="1"/>
</dbReference>
<dbReference type="InterPro" id="IPR020449">
    <property type="entry name" value="Tscrpt_reg_AraC-type_HTH"/>
</dbReference>
<accession>A0ABS5JXP3</accession>
<dbReference type="InterPro" id="IPR018060">
    <property type="entry name" value="HTH_AraC"/>
</dbReference>
<feature type="domain" description="HTH araC/xylS-type" evidence="6">
    <location>
        <begin position="423"/>
        <end position="532"/>
    </location>
</feature>
<keyword evidence="8" id="KW-1185">Reference proteome</keyword>
<dbReference type="Pfam" id="PF12833">
    <property type="entry name" value="HTH_18"/>
    <property type="match status" value="1"/>
</dbReference>
<keyword evidence="4" id="KW-1133">Transmembrane helix</keyword>
<feature type="transmembrane region" description="Helical" evidence="4">
    <location>
        <begin position="344"/>
        <end position="365"/>
    </location>
</feature>
<keyword evidence="4" id="KW-0812">Transmembrane</keyword>
<gene>
    <name evidence="7" type="ORF">KEM10_15470</name>
</gene>
<dbReference type="SUPFAM" id="SSF46689">
    <property type="entry name" value="Homeodomain-like"/>
    <property type="match status" value="1"/>
</dbReference>
<dbReference type="Proteomes" id="UP000708576">
    <property type="component" value="Unassembled WGS sequence"/>
</dbReference>
<name>A0ABS5JXP3_9BACT</name>
<evidence type="ECO:0000256" key="3">
    <source>
        <dbReference type="ARBA" id="ARBA00023163"/>
    </source>
</evidence>
<feature type="signal peptide" evidence="5">
    <location>
        <begin position="1"/>
        <end position="19"/>
    </location>
</feature>
<dbReference type="Gene3D" id="1.10.10.60">
    <property type="entry name" value="Homeodomain-like"/>
    <property type="match status" value="2"/>
</dbReference>
<keyword evidence="1" id="KW-0805">Transcription regulation</keyword>
<keyword evidence="4" id="KW-0472">Membrane</keyword>
<evidence type="ECO:0000313" key="8">
    <source>
        <dbReference type="Proteomes" id="UP000708576"/>
    </source>
</evidence>
<dbReference type="PANTHER" id="PTHR43280">
    <property type="entry name" value="ARAC-FAMILY TRANSCRIPTIONAL REGULATOR"/>
    <property type="match status" value="1"/>
</dbReference>
<evidence type="ECO:0000256" key="4">
    <source>
        <dbReference type="SAM" id="Phobius"/>
    </source>
</evidence>
<dbReference type="RefSeq" id="WP_212216936.1">
    <property type="nucleotide sequence ID" value="NZ_JAGUCO010000014.1"/>
</dbReference>
<dbReference type="PROSITE" id="PS01124">
    <property type="entry name" value="HTH_ARAC_FAMILY_2"/>
    <property type="match status" value="1"/>
</dbReference>
<evidence type="ECO:0000256" key="5">
    <source>
        <dbReference type="SAM" id="SignalP"/>
    </source>
</evidence>
<dbReference type="PRINTS" id="PR00032">
    <property type="entry name" value="HTHARAC"/>
</dbReference>
<dbReference type="InterPro" id="IPR011990">
    <property type="entry name" value="TPR-like_helical_dom_sf"/>
</dbReference>
<keyword evidence="3" id="KW-0804">Transcription</keyword>
<dbReference type="EMBL" id="JAGUCO010000014">
    <property type="protein sequence ID" value="MBS2099692.1"/>
    <property type="molecule type" value="Genomic_DNA"/>
</dbReference>
<comment type="caution">
    <text evidence="7">The sequence shown here is derived from an EMBL/GenBank/DDBJ whole genome shotgun (WGS) entry which is preliminary data.</text>
</comment>